<sequence length="266" mass="31277">MKQFRNIFIVYLNLFVVMCSSIFQVYDKSNNGLVYEVSTDFKSKNYLSSLNQKSLLNCMKKCHQIKECSLVMINKISKFMNNCEFYSNVPMRVSQIYQTSSTFESQLIYFKKGSEIKTLKYGSNHQGHLTPTHSLRLRQGNQLNVEYLDIYYDWEKITGYIAYFFNGTIISIGTTNTHKLQIDFKNKIINKIKIRTDSTKVIQLQFCWVSQIDFTSLCSSAAGGTAGTSYNFYYDSEFKRFQIEYLIVYNGWWNDNIQFIFREFVL</sequence>
<keyword evidence="1" id="KW-0812">Transmembrane</keyword>
<gene>
    <name evidence="2" type="ORF">OXX778_LOCUS3746</name>
</gene>
<dbReference type="Proteomes" id="UP000663879">
    <property type="component" value="Unassembled WGS sequence"/>
</dbReference>
<keyword evidence="3" id="KW-1185">Reference proteome</keyword>
<evidence type="ECO:0000313" key="3">
    <source>
        <dbReference type="Proteomes" id="UP000663879"/>
    </source>
</evidence>
<keyword evidence="1" id="KW-1133">Transmembrane helix</keyword>
<protein>
    <submittedName>
        <fullName evidence="2">Uncharacterized protein</fullName>
    </submittedName>
</protein>
<accession>A0A813PES6</accession>
<dbReference type="EMBL" id="CAJNOC010000342">
    <property type="protein sequence ID" value="CAF0747755.1"/>
    <property type="molecule type" value="Genomic_DNA"/>
</dbReference>
<reference evidence="2" key="1">
    <citation type="submission" date="2021-02" db="EMBL/GenBank/DDBJ databases">
        <authorList>
            <person name="Nowell W R."/>
        </authorList>
    </citation>
    <scope>NUCLEOTIDE SEQUENCE</scope>
    <source>
        <strain evidence="2">Ploen Becks lab</strain>
    </source>
</reference>
<comment type="caution">
    <text evidence="2">The sequence shown here is derived from an EMBL/GenBank/DDBJ whole genome shotgun (WGS) entry which is preliminary data.</text>
</comment>
<proteinExistence type="predicted"/>
<keyword evidence="1" id="KW-0472">Membrane</keyword>
<organism evidence="2 3">
    <name type="scientific">Brachionus calyciflorus</name>
    <dbReference type="NCBI Taxonomy" id="104777"/>
    <lineage>
        <taxon>Eukaryota</taxon>
        <taxon>Metazoa</taxon>
        <taxon>Spiralia</taxon>
        <taxon>Gnathifera</taxon>
        <taxon>Rotifera</taxon>
        <taxon>Eurotatoria</taxon>
        <taxon>Monogononta</taxon>
        <taxon>Pseudotrocha</taxon>
        <taxon>Ploima</taxon>
        <taxon>Brachionidae</taxon>
        <taxon>Brachionus</taxon>
    </lineage>
</organism>
<dbReference type="AlphaFoldDB" id="A0A813PES6"/>
<name>A0A813PES6_9BILA</name>
<feature type="transmembrane region" description="Helical" evidence="1">
    <location>
        <begin position="7"/>
        <end position="26"/>
    </location>
</feature>
<evidence type="ECO:0000313" key="2">
    <source>
        <dbReference type="EMBL" id="CAF0747755.1"/>
    </source>
</evidence>
<evidence type="ECO:0000256" key="1">
    <source>
        <dbReference type="SAM" id="Phobius"/>
    </source>
</evidence>